<dbReference type="EMBL" id="JAHYIQ010000014">
    <property type="protein sequence ID" value="KAK1126399.1"/>
    <property type="molecule type" value="Genomic_DNA"/>
</dbReference>
<name>A0AA40KN51_9HYME</name>
<organism evidence="1 2">
    <name type="scientific">Melipona bicolor</name>
    <dbReference type="NCBI Taxonomy" id="60889"/>
    <lineage>
        <taxon>Eukaryota</taxon>
        <taxon>Metazoa</taxon>
        <taxon>Ecdysozoa</taxon>
        <taxon>Arthropoda</taxon>
        <taxon>Hexapoda</taxon>
        <taxon>Insecta</taxon>
        <taxon>Pterygota</taxon>
        <taxon>Neoptera</taxon>
        <taxon>Endopterygota</taxon>
        <taxon>Hymenoptera</taxon>
        <taxon>Apocrita</taxon>
        <taxon>Aculeata</taxon>
        <taxon>Apoidea</taxon>
        <taxon>Anthophila</taxon>
        <taxon>Apidae</taxon>
        <taxon>Melipona</taxon>
    </lineage>
</organism>
<protein>
    <submittedName>
        <fullName evidence="1">Uncharacterized protein</fullName>
    </submittedName>
</protein>
<dbReference type="AlphaFoldDB" id="A0AA40KN51"/>
<keyword evidence="2" id="KW-1185">Reference proteome</keyword>
<evidence type="ECO:0000313" key="2">
    <source>
        <dbReference type="Proteomes" id="UP001177670"/>
    </source>
</evidence>
<evidence type="ECO:0000313" key="1">
    <source>
        <dbReference type="EMBL" id="KAK1126399.1"/>
    </source>
</evidence>
<comment type="caution">
    <text evidence="1">The sequence shown here is derived from an EMBL/GenBank/DDBJ whole genome shotgun (WGS) entry which is preliminary data.</text>
</comment>
<gene>
    <name evidence="1" type="ORF">K0M31_005037</name>
</gene>
<proteinExistence type="predicted"/>
<reference evidence="1" key="1">
    <citation type="submission" date="2021-10" db="EMBL/GenBank/DDBJ databases">
        <title>Melipona bicolor Genome sequencing and assembly.</title>
        <authorList>
            <person name="Araujo N.S."/>
            <person name="Arias M.C."/>
        </authorList>
    </citation>
    <scope>NUCLEOTIDE SEQUENCE</scope>
    <source>
        <strain evidence="1">USP_2M_L1-L4_2017</strain>
        <tissue evidence="1">Whole body</tissue>
    </source>
</reference>
<accession>A0AA40KN51</accession>
<sequence>MIFSCFSHLANSQRRRLQMTKGKRHKSQYLVAYTWRSQRSHPASDANTHVNAPGIHSYECARQIPIVQQRIPGGATLIVHAGTGKHAGTPLDKAWGSGSKLISLGRKTRGTPGEAGRFPRWGKLLATEIHTRIVESLVELARFDPCAFSVPLARDLSRAIIFAGSPLRVGGGGRLLRNIMGRMAEEHGRGFGTGRLLTVQVARGFRISNWTPIDFEWPPDIPV</sequence>
<dbReference type="Proteomes" id="UP001177670">
    <property type="component" value="Unassembled WGS sequence"/>
</dbReference>